<evidence type="ECO:0000313" key="3">
    <source>
        <dbReference type="Proteomes" id="UP000426027"/>
    </source>
</evidence>
<feature type="transmembrane region" description="Helical" evidence="1">
    <location>
        <begin position="174"/>
        <end position="192"/>
    </location>
</feature>
<keyword evidence="3" id="KW-1185">Reference proteome</keyword>
<dbReference type="Proteomes" id="UP000426027">
    <property type="component" value="Chromosome"/>
</dbReference>
<evidence type="ECO:0000256" key="1">
    <source>
        <dbReference type="SAM" id="Phobius"/>
    </source>
</evidence>
<organism evidence="2 3">
    <name type="scientific">Phnomibacter ginsenosidimutans</name>
    <dbReference type="NCBI Taxonomy" id="2676868"/>
    <lineage>
        <taxon>Bacteria</taxon>
        <taxon>Pseudomonadati</taxon>
        <taxon>Bacteroidota</taxon>
        <taxon>Chitinophagia</taxon>
        <taxon>Chitinophagales</taxon>
        <taxon>Chitinophagaceae</taxon>
        <taxon>Phnomibacter</taxon>
    </lineage>
</organism>
<evidence type="ECO:0000313" key="2">
    <source>
        <dbReference type="EMBL" id="QGW27209.1"/>
    </source>
</evidence>
<keyword evidence="1" id="KW-0812">Transmembrane</keyword>
<accession>A0A6I6GQ39</accession>
<proteinExistence type="predicted"/>
<feature type="transmembrane region" description="Helical" evidence="1">
    <location>
        <begin position="12"/>
        <end position="31"/>
    </location>
</feature>
<dbReference type="KEGG" id="fls:GLV81_03005"/>
<keyword evidence="1" id="KW-1133">Transmembrane helix</keyword>
<gene>
    <name evidence="2" type="ORF">GLV81_03005</name>
</gene>
<dbReference type="EMBL" id="CP046566">
    <property type="protein sequence ID" value="QGW27209.1"/>
    <property type="molecule type" value="Genomic_DNA"/>
</dbReference>
<reference evidence="2 3" key="1">
    <citation type="submission" date="2019-11" db="EMBL/GenBank/DDBJ databases">
        <authorList>
            <person name="Im W.T."/>
        </authorList>
    </citation>
    <scope>NUCLEOTIDE SEQUENCE [LARGE SCALE GENOMIC DNA]</scope>
    <source>
        <strain evidence="2 3">SB-02</strain>
    </source>
</reference>
<name>A0A6I6GQ39_9BACT</name>
<dbReference type="AlphaFoldDB" id="A0A6I6GQ39"/>
<dbReference type="RefSeq" id="WP_157476740.1">
    <property type="nucleotide sequence ID" value="NZ_CP046566.1"/>
</dbReference>
<keyword evidence="1" id="KW-0472">Membrane</keyword>
<sequence>MMEGLILQGLNSTMGKVAVGMLLLLGSWLLVGKKQLDANKLTKVEATVKSKPYQPGMDSSVQKNLVLIPVEENSKLLVVENFALKAIGADSLIRSLQTGDKITVWLDDVNAGHFANRGGGGRVQISLLSKTNTYIIDDAGYNRALGNNGQMGWWVIALGLSMVPYYFISRPRIHPGWVFTIIVAAMLTWLIWGNG</sequence>
<protein>
    <submittedName>
        <fullName evidence="2">Uncharacterized protein</fullName>
    </submittedName>
</protein>
<feature type="transmembrane region" description="Helical" evidence="1">
    <location>
        <begin position="151"/>
        <end position="168"/>
    </location>
</feature>